<reference evidence="2 3" key="1">
    <citation type="submission" date="2020-02" db="EMBL/GenBank/DDBJ databases">
        <authorList>
            <person name="Chen W.-M."/>
        </authorList>
    </citation>
    <scope>NUCLEOTIDE SEQUENCE [LARGE SCALE GENOMIC DNA]</scope>
    <source>
        <strain evidence="2 3">KMS-5</strain>
    </source>
</reference>
<feature type="region of interest" description="Disordered" evidence="1">
    <location>
        <begin position="272"/>
        <end position="291"/>
    </location>
</feature>
<evidence type="ECO:0000313" key="2">
    <source>
        <dbReference type="EMBL" id="NEY90348.1"/>
    </source>
</evidence>
<dbReference type="SUPFAM" id="SSF56784">
    <property type="entry name" value="HAD-like"/>
    <property type="match status" value="1"/>
</dbReference>
<organism evidence="2 3">
    <name type="scientific">Tabrizicola oligotrophica</name>
    <dbReference type="NCBI Taxonomy" id="2710650"/>
    <lineage>
        <taxon>Bacteria</taxon>
        <taxon>Pseudomonadati</taxon>
        <taxon>Pseudomonadota</taxon>
        <taxon>Alphaproteobacteria</taxon>
        <taxon>Rhodobacterales</taxon>
        <taxon>Paracoccaceae</taxon>
        <taxon>Tabrizicola</taxon>
    </lineage>
</organism>
<protein>
    <submittedName>
        <fullName evidence="2">HAD family hydrolase</fullName>
    </submittedName>
</protein>
<keyword evidence="2" id="KW-0378">Hydrolase</keyword>
<gene>
    <name evidence="2" type="ORF">G4Z14_08560</name>
</gene>
<evidence type="ECO:0000313" key="3">
    <source>
        <dbReference type="Proteomes" id="UP000477782"/>
    </source>
</evidence>
<dbReference type="Gene3D" id="3.40.50.1000">
    <property type="entry name" value="HAD superfamily/HAD-like"/>
    <property type="match status" value="1"/>
</dbReference>
<accession>A0A6M0QSD6</accession>
<name>A0A6M0QSD6_9RHOB</name>
<dbReference type="GO" id="GO:0000287">
    <property type="term" value="F:magnesium ion binding"/>
    <property type="evidence" value="ECO:0007669"/>
    <property type="project" value="TreeGrafter"/>
</dbReference>
<dbReference type="NCBIfam" id="TIGR00099">
    <property type="entry name" value="Cof-subfamily"/>
    <property type="match status" value="1"/>
</dbReference>
<dbReference type="PANTHER" id="PTHR10000">
    <property type="entry name" value="PHOSPHOSERINE PHOSPHATASE"/>
    <property type="match status" value="1"/>
</dbReference>
<dbReference type="Gene3D" id="3.30.1240.10">
    <property type="match status" value="1"/>
</dbReference>
<dbReference type="InterPro" id="IPR000150">
    <property type="entry name" value="Cof"/>
</dbReference>
<evidence type="ECO:0000256" key="1">
    <source>
        <dbReference type="SAM" id="MobiDB-lite"/>
    </source>
</evidence>
<dbReference type="AlphaFoldDB" id="A0A6M0QSD6"/>
<keyword evidence="3" id="KW-1185">Reference proteome</keyword>
<dbReference type="InterPro" id="IPR023214">
    <property type="entry name" value="HAD_sf"/>
</dbReference>
<dbReference type="RefSeq" id="WP_164624734.1">
    <property type="nucleotide sequence ID" value="NZ_JAAIVJ010000004.1"/>
</dbReference>
<proteinExistence type="predicted"/>
<dbReference type="NCBIfam" id="TIGR01484">
    <property type="entry name" value="HAD-SF-IIB"/>
    <property type="match status" value="1"/>
</dbReference>
<comment type="caution">
    <text evidence="2">The sequence shown here is derived from an EMBL/GenBank/DDBJ whole genome shotgun (WGS) entry which is preliminary data.</text>
</comment>
<dbReference type="GO" id="GO:0005829">
    <property type="term" value="C:cytosol"/>
    <property type="evidence" value="ECO:0007669"/>
    <property type="project" value="TreeGrafter"/>
</dbReference>
<dbReference type="InterPro" id="IPR006379">
    <property type="entry name" value="HAD-SF_hydro_IIB"/>
</dbReference>
<dbReference type="InterPro" id="IPR036412">
    <property type="entry name" value="HAD-like_sf"/>
</dbReference>
<dbReference type="PANTHER" id="PTHR10000:SF8">
    <property type="entry name" value="HAD SUPERFAMILY HYDROLASE-LIKE, TYPE 3"/>
    <property type="match status" value="1"/>
</dbReference>
<sequence length="291" mass="30550">MTLRPRLLFCDIDRTLLTQAHALLPKVAQAIRRAEAAGIRVVLASARSPVGVRRIQHSLGLDGPAICFNGAWSGTPGNRRPWYGYGLDRQTALSVIDCGRAAGLAALWYGTDTVYALEPDASAARWQAAVTQDCLDLVNAPSAIPEDPFKIMLVARPEDLAAAQFKLAAACGGTVSITRSGPGLLEVVRKGVNKAVATAQIAARLGLTPADCAAVGDSENDIDMLRWAGLPLTVANGVEAARRLARFTGGHCDAGGLAGVIDWLLSRTAHPRSPTLPPLPDAVPVSGRTPD</sequence>
<dbReference type="GO" id="GO:0016791">
    <property type="term" value="F:phosphatase activity"/>
    <property type="evidence" value="ECO:0007669"/>
    <property type="project" value="UniProtKB-ARBA"/>
</dbReference>
<dbReference type="EMBL" id="JAAIVJ010000004">
    <property type="protein sequence ID" value="NEY90348.1"/>
    <property type="molecule type" value="Genomic_DNA"/>
</dbReference>
<dbReference type="Pfam" id="PF08282">
    <property type="entry name" value="Hydrolase_3"/>
    <property type="match status" value="1"/>
</dbReference>
<dbReference type="Proteomes" id="UP000477782">
    <property type="component" value="Unassembled WGS sequence"/>
</dbReference>